<name>A0ABN0XF95_9LACT</name>
<dbReference type="Proteomes" id="UP001501166">
    <property type="component" value="Unassembled WGS sequence"/>
</dbReference>
<organism evidence="1 2">
    <name type="scientific">Alkalibacterium iburiense</name>
    <dbReference type="NCBI Taxonomy" id="290589"/>
    <lineage>
        <taxon>Bacteria</taxon>
        <taxon>Bacillati</taxon>
        <taxon>Bacillota</taxon>
        <taxon>Bacilli</taxon>
        <taxon>Lactobacillales</taxon>
        <taxon>Carnobacteriaceae</taxon>
        <taxon>Alkalibacterium</taxon>
    </lineage>
</organism>
<comment type="caution">
    <text evidence="1">The sequence shown here is derived from an EMBL/GenBank/DDBJ whole genome shotgun (WGS) entry which is preliminary data.</text>
</comment>
<evidence type="ECO:0000313" key="2">
    <source>
        <dbReference type="Proteomes" id="UP001501166"/>
    </source>
</evidence>
<sequence>MVPKECLALCTNTVIGVQSSMLDIQDVIQASIKAESFITHTLYKSWSE</sequence>
<keyword evidence="2" id="KW-1185">Reference proteome</keyword>
<reference evidence="1 2" key="1">
    <citation type="journal article" date="2019" name="Int. J. Syst. Evol. Microbiol.">
        <title>The Global Catalogue of Microorganisms (GCM) 10K type strain sequencing project: providing services to taxonomists for standard genome sequencing and annotation.</title>
        <authorList>
            <consortium name="The Broad Institute Genomics Platform"/>
            <consortium name="The Broad Institute Genome Sequencing Center for Infectious Disease"/>
            <person name="Wu L."/>
            <person name="Ma J."/>
        </authorList>
    </citation>
    <scope>NUCLEOTIDE SEQUENCE [LARGE SCALE GENOMIC DNA]</scope>
    <source>
        <strain evidence="1 2">JCM 12662</strain>
    </source>
</reference>
<proteinExistence type="predicted"/>
<dbReference type="EMBL" id="BAAACW010000081">
    <property type="protein sequence ID" value="GAA0362219.1"/>
    <property type="molecule type" value="Genomic_DNA"/>
</dbReference>
<gene>
    <name evidence="1" type="ORF">GCM10008932_13550</name>
</gene>
<accession>A0ABN0XF95</accession>
<evidence type="ECO:0000313" key="1">
    <source>
        <dbReference type="EMBL" id="GAA0362219.1"/>
    </source>
</evidence>
<protein>
    <submittedName>
        <fullName evidence="1">Uncharacterized protein</fullName>
    </submittedName>
</protein>